<reference evidence="4 5" key="1">
    <citation type="submission" date="2018-06" db="EMBL/GenBank/DDBJ databases">
        <title>A transcriptomic atlas of mushroom development highlights an independent origin of complex multicellularity.</title>
        <authorList>
            <consortium name="DOE Joint Genome Institute"/>
            <person name="Krizsan K."/>
            <person name="Almasi E."/>
            <person name="Merenyi Z."/>
            <person name="Sahu N."/>
            <person name="Viragh M."/>
            <person name="Koszo T."/>
            <person name="Mondo S."/>
            <person name="Kiss B."/>
            <person name="Balint B."/>
            <person name="Kues U."/>
            <person name="Barry K."/>
            <person name="Hegedus J.C."/>
            <person name="Henrissat B."/>
            <person name="Johnson J."/>
            <person name="Lipzen A."/>
            <person name="Ohm R."/>
            <person name="Nagy I."/>
            <person name="Pangilinan J."/>
            <person name="Yan J."/>
            <person name="Xiong Y."/>
            <person name="Grigoriev I.V."/>
            <person name="Hibbett D.S."/>
            <person name="Nagy L.G."/>
        </authorList>
    </citation>
    <scope>NUCLEOTIDE SEQUENCE [LARGE SCALE GENOMIC DNA]</scope>
    <source>
        <strain evidence="4 5">SZMC22713</strain>
    </source>
</reference>
<dbReference type="STRING" id="50990.A0A4Y7PN07"/>
<feature type="domain" description="FF" evidence="3">
    <location>
        <begin position="404"/>
        <end position="462"/>
    </location>
</feature>
<dbReference type="EMBL" id="ML170244">
    <property type="protein sequence ID" value="TDL16416.1"/>
    <property type="molecule type" value="Genomic_DNA"/>
</dbReference>
<dbReference type="SUPFAM" id="SSF81698">
    <property type="entry name" value="FF domain"/>
    <property type="match status" value="3"/>
</dbReference>
<dbReference type="GO" id="GO:0003712">
    <property type="term" value="F:transcription coregulator activity"/>
    <property type="evidence" value="ECO:0007669"/>
    <property type="project" value="TreeGrafter"/>
</dbReference>
<dbReference type="Gene3D" id="1.10.10.440">
    <property type="entry name" value="FF domain"/>
    <property type="match status" value="3"/>
</dbReference>
<feature type="region of interest" description="Disordered" evidence="2">
    <location>
        <begin position="170"/>
        <end position="191"/>
    </location>
</feature>
<keyword evidence="5" id="KW-1185">Reference proteome</keyword>
<evidence type="ECO:0000313" key="5">
    <source>
        <dbReference type="Proteomes" id="UP000294933"/>
    </source>
</evidence>
<evidence type="ECO:0000313" key="4">
    <source>
        <dbReference type="EMBL" id="TDL16416.1"/>
    </source>
</evidence>
<accession>A0A4Y7PN07</accession>
<dbReference type="AlphaFoldDB" id="A0A4Y7PN07"/>
<dbReference type="InterPro" id="IPR045148">
    <property type="entry name" value="TCRG1-like"/>
</dbReference>
<dbReference type="InterPro" id="IPR036517">
    <property type="entry name" value="FF_domain_sf"/>
</dbReference>
<dbReference type="GO" id="GO:0005634">
    <property type="term" value="C:nucleus"/>
    <property type="evidence" value="ECO:0007669"/>
    <property type="project" value="TreeGrafter"/>
</dbReference>
<proteinExistence type="predicted"/>
<evidence type="ECO:0000256" key="1">
    <source>
        <dbReference type="ARBA" id="ARBA00022737"/>
    </source>
</evidence>
<keyword evidence="1" id="KW-0677">Repeat</keyword>
<feature type="region of interest" description="Disordered" evidence="2">
    <location>
        <begin position="1"/>
        <end position="90"/>
    </location>
</feature>
<feature type="compositionally biased region" description="Polar residues" evidence="2">
    <location>
        <begin position="21"/>
        <end position="30"/>
    </location>
</feature>
<evidence type="ECO:0000259" key="3">
    <source>
        <dbReference type="PROSITE" id="PS51676"/>
    </source>
</evidence>
<dbReference type="PROSITE" id="PS51676">
    <property type="entry name" value="FF"/>
    <property type="match status" value="1"/>
</dbReference>
<feature type="region of interest" description="Disordered" evidence="2">
    <location>
        <begin position="475"/>
        <end position="495"/>
    </location>
</feature>
<dbReference type="OrthoDB" id="410044at2759"/>
<feature type="compositionally biased region" description="Pro residues" evidence="2">
    <location>
        <begin position="47"/>
        <end position="59"/>
    </location>
</feature>
<dbReference type="Pfam" id="PF01846">
    <property type="entry name" value="FF"/>
    <property type="match status" value="2"/>
</dbReference>
<evidence type="ECO:0000256" key="2">
    <source>
        <dbReference type="SAM" id="MobiDB-lite"/>
    </source>
</evidence>
<dbReference type="PANTHER" id="PTHR15377">
    <property type="entry name" value="TRANSCRIPTION ELONGATION REGULATOR 1"/>
    <property type="match status" value="1"/>
</dbReference>
<organism evidence="4 5">
    <name type="scientific">Rickenella mellea</name>
    <dbReference type="NCBI Taxonomy" id="50990"/>
    <lineage>
        <taxon>Eukaryota</taxon>
        <taxon>Fungi</taxon>
        <taxon>Dikarya</taxon>
        <taxon>Basidiomycota</taxon>
        <taxon>Agaricomycotina</taxon>
        <taxon>Agaricomycetes</taxon>
        <taxon>Hymenochaetales</taxon>
        <taxon>Rickenellaceae</taxon>
        <taxon>Rickenella</taxon>
    </lineage>
</organism>
<sequence>MSSSTPSEFPFTIEGRPPLGSSPSTLSVPPQLSHAGNALSQTNSSLPTPPLSSPTPQLPPGSMSNSNVGLKGSIYTHHEQDSPTSSLEDLDFSISTPYTSLRGGSGLDLRKVSNRAEAEALVHKTQKEVLDLADVPGEEVVPETDRVPLSARLAAYGDILALERRFAKGEKQREQWTSRSDSEEDVPTLPKTPRNAALVCDAAFGTPRRVELGPVSPPPSKSSSFQVQRRHRGCGDLIRQRVMGGVSGMVPLAINYQPRETYVLSGCRLDLSGTLSGEGTFKTLLRQKDINPLLPWDTALPQFFSDPRYVLLPSVAARCEAFNEYCRDRARDLRAAMVAPHKAEGAKEEFDRLLREEVKSMRTVWSEWRKSWKKGRRFYGWGQDDREREKRFREWIKELHEQKRAAARKTEADFIGLLKEKGGIKPDSIWKEVQRKLVEDPRYDPVGSSSLCEECFNTKVKTLSAVSCALGSASATASSSRSDITKGSVDDNIQLSGSERNELRWGKG</sequence>
<dbReference type="Proteomes" id="UP000294933">
    <property type="component" value="Unassembled WGS sequence"/>
</dbReference>
<dbReference type="VEuPathDB" id="FungiDB:BD410DRAFT_844459"/>
<dbReference type="InterPro" id="IPR002713">
    <property type="entry name" value="FF_domain"/>
</dbReference>
<dbReference type="GO" id="GO:0070063">
    <property type="term" value="F:RNA polymerase binding"/>
    <property type="evidence" value="ECO:0007669"/>
    <property type="project" value="InterPro"/>
</dbReference>
<gene>
    <name evidence="4" type="ORF">BD410DRAFT_844459</name>
</gene>
<name>A0A4Y7PN07_9AGAM</name>
<protein>
    <recommendedName>
        <fullName evidence="3">FF domain-containing protein</fullName>
    </recommendedName>
</protein>
<dbReference type="PANTHER" id="PTHR15377:SF3">
    <property type="entry name" value="WW DOMAIN-CONTAINING PROTEIN"/>
    <property type="match status" value="1"/>
</dbReference>
<dbReference type="SMART" id="SM00441">
    <property type="entry name" value="FF"/>
    <property type="match status" value="3"/>
</dbReference>